<proteinExistence type="predicted"/>
<keyword evidence="3" id="KW-1185">Reference proteome</keyword>
<reference evidence="2 3" key="1">
    <citation type="submission" date="2019-12" db="EMBL/GenBank/DDBJ databases">
        <title>Genomic-based taxomic classification of the family Erythrobacteraceae.</title>
        <authorList>
            <person name="Xu L."/>
        </authorList>
    </citation>
    <scope>NUCLEOTIDE SEQUENCE [LARGE SCALE GENOMIC DNA]</scope>
    <source>
        <strain evidence="2 3">RC4-10-4</strain>
    </source>
</reference>
<gene>
    <name evidence="2" type="ORF">GRI62_12765</name>
</gene>
<feature type="transmembrane region" description="Helical" evidence="1">
    <location>
        <begin position="12"/>
        <end position="34"/>
    </location>
</feature>
<keyword evidence="1" id="KW-0812">Transmembrane</keyword>
<dbReference type="Proteomes" id="UP000460626">
    <property type="component" value="Unassembled WGS sequence"/>
</dbReference>
<protein>
    <recommendedName>
        <fullName evidence="4">DUF2569 domain-containing protein</fullName>
    </recommendedName>
</protein>
<dbReference type="OrthoDB" id="5457135at2"/>
<organism evidence="2 3">
    <name type="scientific">Aurantiacibacter arachoides</name>
    <dbReference type="NCBI Taxonomy" id="1850444"/>
    <lineage>
        <taxon>Bacteria</taxon>
        <taxon>Pseudomonadati</taxon>
        <taxon>Pseudomonadota</taxon>
        <taxon>Alphaproteobacteria</taxon>
        <taxon>Sphingomonadales</taxon>
        <taxon>Erythrobacteraceae</taxon>
        <taxon>Aurantiacibacter</taxon>
    </lineage>
</organism>
<sequence length="151" mass="15793">MARVAANPGTPWLVAGGWLSLAASALHVACIVGGEKWYRFVGAGEDIAMAAASGALWPHLLTLGIAVVLALWAAYAFSGAGRTRRPPLLRTALVLIAAVYLLRALVVLPALAIRPEALTPFAIVSSLIVLVYGVAYAVGTARAWMAMRQTT</sequence>
<keyword evidence="1" id="KW-1133">Transmembrane helix</keyword>
<evidence type="ECO:0000256" key="1">
    <source>
        <dbReference type="SAM" id="Phobius"/>
    </source>
</evidence>
<dbReference type="AlphaFoldDB" id="A0A845AA83"/>
<evidence type="ECO:0000313" key="3">
    <source>
        <dbReference type="Proteomes" id="UP000460626"/>
    </source>
</evidence>
<evidence type="ECO:0000313" key="2">
    <source>
        <dbReference type="EMBL" id="MXO94469.1"/>
    </source>
</evidence>
<feature type="transmembrane region" description="Helical" evidence="1">
    <location>
        <begin position="54"/>
        <end position="77"/>
    </location>
</feature>
<evidence type="ECO:0008006" key="4">
    <source>
        <dbReference type="Google" id="ProtNLM"/>
    </source>
</evidence>
<feature type="transmembrane region" description="Helical" evidence="1">
    <location>
        <begin position="117"/>
        <end position="138"/>
    </location>
</feature>
<keyword evidence="1" id="KW-0472">Membrane</keyword>
<feature type="transmembrane region" description="Helical" evidence="1">
    <location>
        <begin position="89"/>
        <end position="111"/>
    </location>
</feature>
<name>A0A845AA83_9SPHN</name>
<accession>A0A845AA83</accession>
<comment type="caution">
    <text evidence="2">The sequence shown here is derived from an EMBL/GenBank/DDBJ whole genome shotgun (WGS) entry which is preliminary data.</text>
</comment>
<dbReference type="EMBL" id="WTYH01000001">
    <property type="protein sequence ID" value="MXO94469.1"/>
    <property type="molecule type" value="Genomic_DNA"/>
</dbReference>